<dbReference type="Pfam" id="PF20137">
    <property type="entry name" value="BubE"/>
    <property type="match status" value="1"/>
</dbReference>
<gene>
    <name evidence="1" type="ORF">ACFP90_22650</name>
</gene>
<dbReference type="RefSeq" id="WP_224612908.1">
    <property type="nucleotide sequence ID" value="NZ_JAIQXV010000050.1"/>
</dbReference>
<proteinExistence type="predicted"/>
<evidence type="ECO:0000313" key="2">
    <source>
        <dbReference type="Proteomes" id="UP001596317"/>
    </source>
</evidence>
<sequence length="89" mass="9276">MSIDRPAPLPMTPGLPYAEGAVPGTIQTCGAAHVYLCPCGCGQVYHAGHRVVSGSVETGDLTLQPSLWHNGEGQCGWHGWLQGGQFVGC</sequence>
<organism evidence="1 2">
    <name type="scientific">Deinococcus multiflagellatus</name>
    <dbReference type="NCBI Taxonomy" id="1656887"/>
    <lineage>
        <taxon>Bacteria</taxon>
        <taxon>Thermotogati</taxon>
        <taxon>Deinococcota</taxon>
        <taxon>Deinococci</taxon>
        <taxon>Deinococcales</taxon>
        <taxon>Deinococcaceae</taxon>
        <taxon>Deinococcus</taxon>
    </lineage>
</organism>
<dbReference type="InterPro" id="IPR045384">
    <property type="entry name" value="DUF6527"/>
</dbReference>
<comment type="caution">
    <text evidence="1">The sequence shown here is derived from an EMBL/GenBank/DDBJ whole genome shotgun (WGS) entry which is preliminary data.</text>
</comment>
<dbReference type="Proteomes" id="UP001596317">
    <property type="component" value="Unassembled WGS sequence"/>
</dbReference>
<keyword evidence="2" id="KW-1185">Reference proteome</keyword>
<reference evidence="2" key="1">
    <citation type="journal article" date="2019" name="Int. J. Syst. Evol. Microbiol.">
        <title>The Global Catalogue of Microorganisms (GCM) 10K type strain sequencing project: providing services to taxonomists for standard genome sequencing and annotation.</title>
        <authorList>
            <consortium name="The Broad Institute Genomics Platform"/>
            <consortium name="The Broad Institute Genome Sequencing Center for Infectious Disease"/>
            <person name="Wu L."/>
            <person name="Ma J."/>
        </authorList>
    </citation>
    <scope>NUCLEOTIDE SEQUENCE [LARGE SCALE GENOMIC DNA]</scope>
    <source>
        <strain evidence="2">CCUG 63830</strain>
    </source>
</reference>
<evidence type="ECO:0000313" key="1">
    <source>
        <dbReference type="EMBL" id="MFC6662845.1"/>
    </source>
</evidence>
<protein>
    <submittedName>
        <fullName evidence="1">DUF6527 family protein</fullName>
    </submittedName>
</protein>
<dbReference type="EMBL" id="JBHSWB010000002">
    <property type="protein sequence ID" value="MFC6662845.1"/>
    <property type="molecule type" value="Genomic_DNA"/>
</dbReference>
<name>A0ABW1ZT30_9DEIO</name>
<accession>A0ABW1ZT30</accession>